<feature type="domain" description="Protein SirB1 N-terminal" evidence="1">
    <location>
        <begin position="232"/>
        <end position="384"/>
    </location>
</feature>
<protein>
    <recommendedName>
        <fullName evidence="1">Protein SirB1 N-terminal domain-containing protein</fullName>
    </recommendedName>
</protein>
<organism evidence="2 3">
    <name type="scientific">Carnegiea gigantea</name>
    <dbReference type="NCBI Taxonomy" id="171969"/>
    <lineage>
        <taxon>Eukaryota</taxon>
        <taxon>Viridiplantae</taxon>
        <taxon>Streptophyta</taxon>
        <taxon>Embryophyta</taxon>
        <taxon>Tracheophyta</taxon>
        <taxon>Spermatophyta</taxon>
        <taxon>Magnoliopsida</taxon>
        <taxon>eudicotyledons</taxon>
        <taxon>Gunneridae</taxon>
        <taxon>Pentapetalae</taxon>
        <taxon>Caryophyllales</taxon>
        <taxon>Cactineae</taxon>
        <taxon>Cactaceae</taxon>
        <taxon>Cactoideae</taxon>
        <taxon>Echinocereeae</taxon>
        <taxon>Carnegiea</taxon>
    </lineage>
</organism>
<dbReference type="AlphaFoldDB" id="A0A9Q1KI78"/>
<dbReference type="OrthoDB" id="28868at2759"/>
<comment type="caution">
    <text evidence="2">The sequence shown here is derived from an EMBL/GenBank/DDBJ whole genome shotgun (WGS) entry which is preliminary data.</text>
</comment>
<evidence type="ECO:0000313" key="2">
    <source>
        <dbReference type="EMBL" id="KAJ8444851.1"/>
    </source>
</evidence>
<sequence length="526" mass="57756">MEFALSSPPSSSSVVSFSSLSSSSSSSSSFAAASFNGRADFSSGFLAVNLNCYLNRPLVSRGSSVYNAAISSGTSSSDLLLRCFDDKAGYLCDVNGMTKSFLNSRMMATVWHDKKRRSSTNCPTPIVAASASPLFSGQVKKDSFGSNFYQDVLKAAREKFTQEISFQSKDKDISLAKALLYIAAEDEAFMAINREIDAHSRLSERKDVPTPSIGHEGDPLELIPLAGKNISEWLTELDVIAREVEAELVPRDIGCHLVEVIEAVNAVLFGSRGFKRLPVAVEPKCSYLHGVLSSGYGSAILLSIIYTEVCQRLGLTMVGSRVGEDFLIWPQTQSPEELFKVTAGHSLFAIVNGRCVEDPRSMASDLNSDSLLSLDIASKRDIIGIALANLITMLLQRLHWKRASRSSHGLMLTSALRLVHGTVKNVEKIDSSNHPLLRPQDLRLAIMASERLLILQPHNWCLRRDHGLMLYYNREYGEAVQELSICMAFAPEEEAALMEPFVEKLHLLRLESSWKSLGHAGQLTAL</sequence>
<dbReference type="Proteomes" id="UP001153076">
    <property type="component" value="Unassembled WGS sequence"/>
</dbReference>
<dbReference type="EMBL" id="JAKOGI010000084">
    <property type="protein sequence ID" value="KAJ8444851.1"/>
    <property type="molecule type" value="Genomic_DNA"/>
</dbReference>
<evidence type="ECO:0000313" key="3">
    <source>
        <dbReference type="Proteomes" id="UP001153076"/>
    </source>
</evidence>
<evidence type="ECO:0000259" key="1">
    <source>
        <dbReference type="Pfam" id="PF13369"/>
    </source>
</evidence>
<keyword evidence="3" id="KW-1185">Reference proteome</keyword>
<accession>A0A9Q1KI78</accession>
<proteinExistence type="predicted"/>
<dbReference type="InterPro" id="IPR032698">
    <property type="entry name" value="SirB1_N"/>
</dbReference>
<dbReference type="PANTHER" id="PTHR31350:SF30">
    <property type="entry name" value="TRANSGLUTAMINASE FAMILY PROTEIN"/>
    <property type="match status" value="1"/>
</dbReference>
<dbReference type="Pfam" id="PF13369">
    <property type="entry name" value="Transglut_core2"/>
    <property type="match status" value="1"/>
</dbReference>
<gene>
    <name evidence="2" type="ORF">Cgig2_029782</name>
</gene>
<dbReference type="PANTHER" id="PTHR31350">
    <property type="entry name" value="SI:DKEY-261L7.2"/>
    <property type="match status" value="1"/>
</dbReference>
<name>A0A9Q1KI78_9CARY</name>
<reference evidence="2" key="1">
    <citation type="submission" date="2022-04" db="EMBL/GenBank/DDBJ databases">
        <title>Carnegiea gigantea Genome sequencing and assembly v2.</title>
        <authorList>
            <person name="Copetti D."/>
            <person name="Sanderson M.J."/>
            <person name="Burquez A."/>
            <person name="Wojciechowski M.F."/>
        </authorList>
    </citation>
    <scope>NUCLEOTIDE SEQUENCE</scope>
    <source>
        <strain evidence="2">SGP5-SGP5p</strain>
        <tissue evidence="2">Aerial part</tissue>
    </source>
</reference>